<sequence length="311" mass="32533">MLELQEERAAAHYAKKERKDREEAKDGRPNSSSAPGGPRNARAKARPPAPPTATPSPHQHSTPPPASLGSPSMHSSTPKVRNSPSANTQSSPKPKQEAMGLSAGAKGKVKRERSTSAEFEQRDAATPGKEAEQKDSGSRAKRMCVAERRQPYSGTDWCSGGESEEDDPRFFNCNSSDVKPLDSNSLPPSGAGLSRSSTPSHNASGAQNALSEPAGGHKPTSKVVYVFTTEMANKAADAVITGHAHTIIAFHMKNISNSKGDKPHLPVNHQVGPLRGESKGAGQPPTPGSEPPAGPQTAAPPRPKAGGPPGR</sequence>
<organism evidence="5 6">
    <name type="scientific">Aldrovandia affinis</name>
    <dbReference type="NCBI Taxonomy" id="143900"/>
    <lineage>
        <taxon>Eukaryota</taxon>
        <taxon>Metazoa</taxon>
        <taxon>Chordata</taxon>
        <taxon>Craniata</taxon>
        <taxon>Vertebrata</taxon>
        <taxon>Euteleostomi</taxon>
        <taxon>Actinopterygii</taxon>
        <taxon>Neopterygii</taxon>
        <taxon>Teleostei</taxon>
        <taxon>Notacanthiformes</taxon>
        <taxon>Halosauridae</taxon>
        <taxon>Aldrovandia</taxon>
    </lineage>
</organism>
<feature type="compositionally biased region" description="Polar residues" evidence="4">
    <location>
        <begin position="194"/>
        <end position="210"/>
    </location>
</feature>
<keyword evidence="3" id="KW-0539">Nucleus</keyword>
<dbReference type="GO" id="GO:0060070">
    <property type="term" value="P:canonical Wnt signaling pathway"/>
    <property type="evidence" value="ECO:0007669"/>
    <property type="project" value="InterPro"/>
</dbReference>
<dbReference type="GO" id="GO:1990907">
    <property type="term" value="C:beta-catenin-TCF complex"/>
    <property type="evidence" value="ECO:0007669"/>
    <property type="project" value="TreeGrafter"/>
</dbReference>
<dbReference type="EMBL" id="JAINUG010000193">
    <property type="protein sequence ID" value="KAJ8388517.1"/>
    <property type="molecule type" value="Genomic_DNA"/>
</dbReference>
<comment type="subcellular location">
    <subcellularLocation>
        <location evidence="1">Nucleus</location>
    </subcellularLocation>
</comment>
<reference evidence="5" key="1">
    <citation type="journal article" date="2023" name="Science">
        <title>Genome structures resolve the early diversification of teleost fishes.</title>
        <authorList>
            <person name="Parey E."/>
            <person name="Louis A."/>
            <person name="Montfort J."/>
            <person name="Bouchez O."/>
            <person name="Roques C."/>
            <person name="Iampietro C."/>
            <person name="Lluch J."/>
            <person name="Castinel A."/>
            <person name="Donnadieu C."/>
            <person name="Desvignes T."/>
            <person name="Floi Bucao C."/>
            <person name="Jouanno E."/>
            <person name="Wen M."/>
            <person name="Mejri S."/>
            <person name="Dirks R."/>
            <person name="Jansen H."/>
            <person name="Henkel C."/>
            <person name="Chen W.J."/>
            <person name="Zahm M."/>
            <person name="Cabau C."/>
            <person name="Klopp C."/>
            <person name="Thompson A.W."/>
            <person name="Robinson-Rechavi M."/>
            <person name="Braasch I."/>
            <person name="Lecointre G."/>
            <person name="Bobe J."/>
            <person name="Postlethwait J.H."/>
            <person name="Berthelot C."/>
            <person name="Roest Crollius H."/>
            <person name="Guiguen Y."/>
        </authorList>
    </citation>
    <scope>NUCLEOTIDE SEQUENCE</scope>
    <source>
        <strain evidence="5">NC1722</strain>
    </source>
</reference>
<gene>
    <name evidence="5" type="ORF">AAFF_G00132310</name>
</gene>
<dbReference type="GO" id="GO:0008013">
    <property type="term" value="F:beta-catenin binding"/>
    <property type="evidence" value="ECO:0007669"/>
    <property type="project" value="InterPro"/>
</dbReference>
<evidence type="ECO:0000313" key="5">
    <source>
        <dbReference type="EMBL" id="KAJ8388517.1"/>
    </source>
</evidence>
<evidence type="ECO:0000256" key="4">
    <source>
        <dbReference type="SAM" id="MobiDB-lite"/>
    </source>
</evidence>
<feature type="compositionally biased region" description="Polar residues" evidence="4">
    <location>
        <begin position="172"/>
        <end position="187"/>
    </location>
</feature>
<evidence type="ECO:0000313" key="6">
    <source>
        <dbReference type="Proteomes" id="UP001221898"/>
    </source>
</evidence>
<name>A0AAD7RQN2_9TELE</name>
<comment type="caution">
    <text evidence="5">The sequence shown here is derived from an EMBL/GenBank/DDBJ whole genome shotgun (WGS) entry which is preliminary data.</text>
</comment>
<feature type="compositionally biased region" description="Basic and acidic residues" evidence="4">
    <location>
        <begin position="17"/>
        <end position="28"/>
    </location>
</feature>
<feature type="compositionally biased region" description="Basic and acidic residues" evidence="4">
    <location>
        <begin position="1"/>
        <end position="10"/>
    </location>
</feature>
<proteinExistence type="inferred from homology"/>
<comment type="similarity">
    <text evidence="2">Belongs to the BCL9 family.</text>
</comment>
<dbReference type="PANTHER" id="PTHR15185:SF5">
    <property type="entry name" value="B-CELL CLL_LYMPHOMA 9 PROTEIN"/>
    <property type="match status" value="1"/>
</dbReference>
<feature type="region of interest" description="Disordered" evidence="4">
    <location>
        <begin position="256"/>
        <end position="311"/>
    </location>
</feature>
<feature type="compositionally biased region" description="Polar residues" evidence="4">
    <location>
        <begin position="69"/>
        <end position="93"/>
    </location>
</feature>
<dbReference type="Proteomes" id="UP001221898">
    <property type="component" value="Unassembled WGS sequence"/>
</dbReference>
<dbReference type="PANTHER" id="PTHR15185">
    <property type="entry name" value="BCL9"/>
    <property type="match status" value="1"/>
</dbReference>
<dbReference type="InterPro" id="IPR013083">
    <property type="entry name" value="Znf_RING/FYVE/PHD"/>
</dbReference>
<dbReference type="GO" id="GO:0003713">
    <property type="term" value="F:transcription coactivator activity"/>
    <property type="evidence" value="ECO:0007669"/>
    <property type="project" value="InterPro"/>
</dbReference>
<feature type="compositionally biased region" description="Pro residues" evidence="4">
    <location>
        <begin position="284"/>
        <end position="303"/>
    </location>
</feature>
<feature type="region of interest" description="Disordered" evidence="4">
    <location>
        <begin position="1"/>
        <end position="219"/>
    </location>
</feature>
<dbReference type="InterPro" id="IPR015668">
    <property type="entry name" value="Bcl-9/Bcl-9l"/>
</dbReference>
<keyword evidence="6" id="KW-1185">Reference proteome</keyword>
<dbReference type="Gene3D" id="3.30.40.10">
    <property type="entry name" value="Zinc/RING finger domain, C3HC4 (zinc finger)"/>
    <property type="match status" value="1"/>
</dbReference>
<evidence type="ECO:0000256" key="3">
    <source>
        <dbReference type="ARBA" id="ARBA00023242"/>
    </source>
</evidence>
<dbReference type="GO" id="GO:0045944">
    <property type="term" value="P:positive regulation of transcription by RNA polymerase II"/>
    <property type="evidence" value="ECO:0007669"/>
    <property type="project" value="TreeGrafter"/>
</dbReference>
<evidence type="ECO:0000256" key="1">
    <source>
        <dbReference type="ARBA" id="ARBA00004123"/>
    </source>
</evidence>
<evidence type="ECO:0000256" key="2">
    <source>
        <dbReference type="ARBA" id="ARBA00009200"/>
    </source>
</evidence>
<dbReference type="AlphaFoldDB" id="A0AAD7RQN2"/>
<accession>A0AAD7RQN2</accession>
<feature type="compositionally biased region" description="Basic and acidic residues" evidence="4">
    <location>
        <begin position="112"/>
        <end position="150"/>
    </location>
</feature>
<protein>
    <submittedName>
        <fullName evidence="5">Uncharacterized protein</fullName>
    </submittedName>
</protein>